<keyword evidence="2" id="KW-1185">Reference proteome</keyword>
<dbReference type="AlphaFoldDB" id="A0A4S8KPU3"/>
<reference evidence="1 2" key="1">
    <citation type="journal article" date="2019" name="Nat. Ecol. Evol.">
        <title>Megaphylogeny resolves global patterns of mushroom evolution.</title>
        <authorList>
            <person name="Varga T."/>
            <person name="Krizsan K."/>
            <person name="Foldi C."/>
            <person name="Dima B."/>
            <person name="Sanchez-Garcia M."/>
            <person name="Sanchez-Ramirez S."/>
            <person name="Szollosi G.J."/>
            <person name="Szarkandi J.G."/>
            <person name="Papp V."/>
            <person name="Albert L."/>
            <person name="Andreopoulos W."/>
            <person name="Angelini C."/>
            <person name="Antonin V."/>
            <person name="Barry K.W."/>
            <person name="Bougher N.L."/>
            <person name="Buchanan P."/>
            <person name="Buyck B."/>
            <person name="Bense V."/>
            <person name="Catcheside P."/>
            <person name="Chovatia M."/>
            <person name="Cooper J."/>
            <person name="Damon W."/>
            <person name="Desjardin D."/>
            <person name="Finy P."/>
            <person name="Geml J."/>
            <person name="Haridas S."/>
            <person name="Hughes K."/>
            <person name="Justo A."/>
            <person name="Karasinski D."/>
            <person name="Kautmanova I."/>
            <person name="Kiss B."/>
            <person name="Kocsube S."/>
            <person name="Kotiranta H."/>
            <person name="LaButti K.M."/>
            <person name="Lechner B.E."/>
            <person name="Liimatainen K."/>
            <person name="Lipzen A."/>
            <person name="Lukacs Z."/>
            <person name="Mihaltcheva S."/>
            <person name="Morgado L.N."/>
            <person name="Niskanen T."/>
            <person name="Noordeloos M.E."/>
            <person name="Ohm R.A."/>
            <person name="Ortiz-Santana B."/>
            <person name="Ovrebo C."/>
            <person name="Racz N."/>
            <person name="Riley R."/>
            <person name="Savchenko A."/>
            <person name="Shiryaev A."/>
            <person name="Soop K."/>
            <person name="Spirin V."/>
            <person name="Szebenyi C."/>
            <person name="Tomsovsky M."/>
            <person name="Tulloss R.E."/>
            <person name="Uehling J."/>
            <person name="Grigoriev I.V."/>
            <person name="Vagvolgyi C."/>
            <person name="Papp T."/>
            <person name="Martin F.M."/>
            <person name="Miettinen O."/>
            <person name="Hibbett D.S."/>
            <person name="Nagy L.G."/>
        </authorList>
    </citation>
    <scope>NUCLEOTIDE SEQUENCE [LARGE SCALE GENOMIC DNA]</scope>
    <source>
        <strain evidence="1 2">CBS 962.96</strain>
    </source>
</reference>
<sequence>MSFLKVHINNGWRPTLGVASWTLDIQFQHPLDSFIRRQLRACCTQDEQAIQPLGTLLVNLILFQPQTAPKRSVAAGAFRVDI</sequence>
<gene>
    <name evidence="1" type="ORF">K435DRAFT_786642</name>
</gene>
<dbReference type="Proteomes" id="UP000297245">
    <property type="component" value="Unassembled WGS sequence"/>
</dbReference>
<accession>A0A4S8KPU3</accession>
<protein>
    <submittedName>
        <fullName evidence="1">Uncharacterized protein</fullName>
    </submittedName>
</protein>
<evidence type="ECO:0000313" key="1">
    <source>
        <dbReference type="EMBL" id="THU77571.1"/>
    </source>
</evidence>
<dbReference type="EMBL" id="ML180401">
    <property type="protein sequence ID" value="THU77571.1"/>
    <property type="molecule type" value="Genomic_DNA"/>
</dbReference>
<organism evidence="1 2">
    <name type="scientific">Dendrothele bispora (strain CBS 962.96)</name>
    <dbReference type="NCBI Taxonomy" id="1314807"/>
    <lineage>
        <taxon>Eukaryota</taxon>
        <taxon>Fungi</taxon>
        <taxon>Dikarya</taxon>
        <taxon>Basidiomycota</taxon>
        <taxon>Agaricomycotina</taxon>
        <taxon>Agaricomycetes</taxon>
        <taxon>Agaricomycetidae</taxon>
        <taxon>Agaricales</taxon>
        <taxon>Agaricales incertae sedis</taxon>
        <taxon>Dendrothele</taxon>
    </lineage>
</organism>
<evidence type="ECO:0000313" key="2">
    <source>
        <dbReference type="Proteomes" id="UP000297245"/>
    </source>
</evidence>
<proteinExistence type="predicted"/>
<name>A0A4S8KPU3_DENBC</name>